<evidence type="ECO:0000313" key="7">
    <source>
        <dbReference type="Proteomes" id="UP001286313"/>
    </source>
</evidence>
<reference evidence="6" key="1">
    <citation type="submission" date="2023-10" db="EMBL/GenBank/DDBJ databases">
        <title>Genome assemblies of two species of porcelain crab, Petrolisthes cinctipes and Petrolisthes manimaculis (Anomura: Porcellanidae).</title>
        <authorList>
            <person name="Angst P."/>
        </authorList>
    </citation>
    <scope>NUCLEOTIDE SEQUENCE</scope>
    <source>
        <strain evidence="6">PB745_01</strain>
        <tissue evidence="6">Gill</tissue>
    </source>
</reference>
<evidence type="ECO:0000259" key="5">
    <source>
        <dbReference type="Pfam" id="PF03016"/>
    </source>
</evidence>
<comment type="similarity">
    <text evidence="1">Belongs to the glycosyltransferase 47 family.</text>
</comment>
<dbReference type="GO" id="GO:0016757">
    <property type="term" value="F:glycosyltransferase activity"/>
    <property type="evidence" value="ECO:0007669"/>
    <property type="project" value="UniProtKB-KW"/>
</dbReference>
<feature type="transmembrane region" description="Helical" evidence="4">
    <location>
        <begin position="7"/>
        <end position="24"/>
    </location>
</feature>
<evidence type="ECO:0000256" key="2">
    <source>
        <dbReference type="ARBA" id="ARBA00022676"/>
    </source>
</evidence>
<dbReference type="GO" id="GO:0015012">
    <property type="term" value="P:heparan sulfate proteoglycan biosynthetic process"/>
    <property type="evidence" value="ECO:0007669"/>
    <property type="project" value="UniProtKB-ARBA"/>
</dbReference>
<feature type="compositionally biased region" description="Gly residues" evidence="3">
    <location>
        <begin position="72"/>
        <end position="85"/>
    </location>
</feature>
<dbReference type="EMBL" id="JAWQEG010008563">
    <property type="protein sequence ID" value="KAK3850071.1"/>
    <property type="molecule type" value="Genomic_DNA"/>
</dbReference>
<feature type="domain" description="Exostosin GT47" evidence="5">
    <location>
        <begin position="119"/>
        <end position="327"/>
    </location>
</feature>
<evidence type="ECO:0000256" key="1">
    <source>
        <dbReference type="ARBA" id="ARBA00010271"/>
    </source>
</evidence>
<dbReference type="Proteomes" id="UP001286313">
    <property type="component" value="Unassembled WGS sequence"/>
</dbReference>
<feature type="region of interest" description="Disordered" evidence="3">
    <location>
        <begin position="49"/>
        <end position="94"/>
    </location>
</feature>
<gene>
    <name evidence="6" type="ORF">Pcinc_043200</name>
</gene>
<accession>A0AAE1BG16</accession>
<evidence type="ECO:0000313" key="6">
    <source>
        <dbReference type="EMBL" id="KAK3850071.1"/>
    </source>
</evidence>
<organism evidence="6 7">
    <name type="scientific">Petrolisthes cinctipes</name>
    <name type="common">Flat porcelain crab</name>
    <dbReference type="NCBI Taxonomy" id="88211"/>
    <lineage>
        <taxon>Eukaryota</taxon>
        <taxon>Metazoa</taxon>
        <taxon>Ecdysozoa</taxon>
        <taxon>Arthropoda</taxon>
        <taxon>Crustacea</taxon>
        <taxon>Multicrustacea</taxon>
        <taxon>Malacostraca</taxon>
        <taxon>Eumalacostraca</taxon>
        <taxon>Eucarida</taxon>
        <taxon>Decapoda</taxon>
        <taxon>Pleocyemata</taxon>
        <taxon>Anomura</taxon>
        <taxon>Galatheoidea</taxon>
        <taxon>Porcellanidae</taxon>
        <taxon>Petrolisthes</taxon>
    </lineage>
</organism>
<dbReference type="InterPro" id="IPR004263">
    <property type="entry name" value="Exostosin"/>
</dbReference>
<dbReference type="PANTHER" id="PTHR48261">
    <property type="entry name" value="ACETYLGLUCOSAMINYLTRANSFERASE"/>
    <property type="match status" value="1"/>
</dbReference>
<keyword evidence="2" id="KW-0328">Glycosyltransferase</keyword>
<proteinExistence type="inferred from homology"/>
<keyword evidence="7" id="KW-1185">Reference proteome</keyword>
<dbReference type="AlphaFoldDB" id="A0AAE1BG16"/>
<comment type="caution">
    <text evidence="6">The sequence shown here is derived from an EMBL/GenBank/DDBJ whole genome shotgun (WGS) entry which is preliminary data.</text>
</comment>
<keyword evidence="4" id="KW-0812">Transmembrane</keyword>
<name>A0AAE1BG16_PETCI</name>
<protein>
    <recommendedName>
        <fullName evidence="5">Exostosin GT47 domain-containing protein</fullName>
    </recommendedName>
</protein>
<keyword evidence="4" id="KW-0472">Membrane</keyword>
<keyword evidence="2" id="KW-0808">Transferase</keyword>
<dbReference type="Pfam" id="PF03016">
    <property type="entry name" value="Exostosin_GT47"/>
    <property type="match status" value="1"/>
</dbReference>
<keyword evidence="4" id="KW-1133">Transmembrane helix</keyword>
<sequence length="345" mass="39606">MQAKKRYLLLFSCCAFLFFGYFGYHHFKVHRQSRWHQHLSSYSEESDLVHDEDISPSPGFRTRFRTRRRSSSGGGSSRGVGGGDGTDLRGANEAVDIRSDGVETRDCRMENCFDFTLCEQGFRVYVYPVDENVPPSTSYQKVLSVIQDSGYYTSDPSQACLFVLSLDTLDRDTLSKDYVRNMPNRIQRLPLWNNGQNHIIFNLYSGTFPEYAEDLGFDVGRAILAKASIAYENFRPGFDISLPLFHKTHPERGGEDGYMDSNKFPGTKKYLLSFKGKRYVYGIGSETRNSLYHLHNERDIVLLTTCKHGDSWKEYKDERCDHDNAEYDSWLRLHTGLFGPGIMTV</sequence>
<evidence type="ECO:0000256" key="4">
    <source>
        <dbReference type="SAM" id="Phobius"/>
    </source>
</evidence>
<dbReference type="PANTHER" id="PTHR48261:SF3">
    <property type="entry name" value="EXOSTOSIN GLYCOSYLTRANSFERASE 1"/>
    <property type="match status" value="1"/>
</dbReference>
<evidence type="ECO:0000256" key="3">
    <source>
        <dbReference type="SAM" id="MobiDB-lite"/>
    </source>
</evidence>
<dbReference type="InterPro" id="IPR040911">
    <property type="entry name" value="Exostosin_GT47"/>
</dbReference>